<protein>
    <recommendedName>
        <fullName evidence="7">Ubiquitin carboxyl-terminal hydrolase</fullName>
        <ecNumber evidence="7">3.4.19.12</ecNumber>
    </recommendedName>
</protein>
<dbReference type="Gene3D" id="3.90.70.10">
    <property type="entry name" value="Cysteine proteinases"/>
    <property type="match status" value="1"/>
</dbReference>
<keyword evidence="6 7" id="KW-0788">Thiol protease</keyword>
<evidence type="ECO:0000259" key="9">
    <source>
        <dbReference type="PROSITE" id="PS50235"/>
    </source>
</evidence>
<dbReference type="AlphaFoldDB" id="A0A0H5RBZ4"/>
<keyword evidence="5 7" id="KW-0378">Hydrolase</keyword>
<proteinExistence type="inferred from homology"/>
<comment type="catalytic activity">
    <reaction evidence="1 7">
        <text>Thiol-dependent hydrolysis of ester, thioester, amide, peptide and isopeptide bonds formed by the C-terminal Gly of ubiquitin (a 76-residue protein attached to proteins as an intracellular targeting signal).</text>
        <dbReference type="EC" id="3.4.19.12"/>
    </reaction>
</comment>
<dbReference type="GO" id="GO:0004843">
    <property type="term" value="F:cysteine-type deubiquitinase activity"/>
    <property type="evidence" value="ECO:0007669"/>
    <property type="project" value="UniProtKB-UniRule"/>
</dbReference>
<dbReference type="InterPro" id="IPR050185">
    <property type="entry name" value="Ub_carboxyl-term_hydrolase"/>
</dbReference>
<dbReference type="PROSITE" id="PS00972">
    <property type="entry name" value="USP_1"/>
    <property type="match status" value="1"/>
</dbReference>
<feature type="region of interest" description="Disordered" evidence="8">
    <location>
        <begin position="1"/>
        <end position="41"/>
    </location>
</feature>
<feature type="region of interest" description="Disordered" evidence="8">
    <location>
        <begin position="78"/>
        <end position="104"/>
    </location>
</feature>
<evidence type="ECO:0000256" key="2">
    <source>
        <dbReference type="ARBA" id="ARBA00009085"/>
    </source>
</evidence>
<evidence type="ECO:0000256" key="5">
    <source>
        <dbReference type="ARBA" id="ARBA00022801"/>
    </source>
</evidence>
<evidence type="ECO:0000256" key="7">
    <source>
        <dbReference type="RuleBase" id="RU366025"/>
    </source>
</evidence>
<name>A0A0H5RBZ4_9EUKA</name>
<dbReference type="InterPro" id="IPR038765">
    <property type="entry name" value="Papain-like_cys_pep_sf"/>
</dbReference>
<dbReference type="InterPro" id="IPR018200">
    <property type="entry name" value="USP_CS"/>
</dbReference>
<evidence type="ECO:0000256" key="3">
    <source>
        <dbReference type="ARBA" id="ARBA00022670"/>
    </source>
</evidence>
<feature type="domain" description="USP" evidence="9">
    <location>
        <begin position="162"/>
        <end position="491"/>
    </location>
</feature>
<accession>A0A0H5RBZ4</accession>
<evidence type="ECO:0000313" key="10">
    <source>
        <dbReference type="EMBL" id="CRZ11548.1"/>
    </source>
</evidence>
<dbReference type="InterPro" id="IPR001394">
    <property type="entry name" value="Peptidase_C19_UCH"/>
</dbReference>
<dbReference type="InterPro" id="IPR028889">
    <property type="entry name" value="USP"/>
</dbReference>
<dbReference type="PANTHER" id="PTHR21646:SF24">
    <property type="entry name" value="UBIQUITIN CARBOXYL-TERMINAL HYDROLASE"/>
    <property type="match status" value="1"/>
</dbReference>
<keyword evidence="4 7" id="KW-0833">Ubl conjugation pathway</keyword>
<dbReference type="EC" id="3.4.19.12" evidence="7"/>
<dbReference type="CDD" id="cd02674">
    <property type="entry name" value="Peptidase_C19R"/>
    <property type="match status" value="1"/>
</dbReference>
<dbReference type="Pfam" id="PF00443">
    <property type="entry name" value="UCH"/>
    <property type="match status" value="1"/>
</dbReference>
<evidence type="ECO:0000256" key="4">
    <source>
        <dbReference type="ARBA" id="ARBA00022786"/>
    </source>
</evidence>
<dbReference type="GO" id="GO:0006508">
    <property type="term" value="P:proteolysis"/>
    <property type="evidence" value="ECO:0007669"/>
    <property type="project" value="UniProtKB-KW"/>
</dbReference>
<evidence type="ECO:0000256" key="8">
    <source>
        <dbReference type="SAM" id="MobiDB-lite"/>
    </source>
</evidence>
<comment type="similarity">
    <text evidence="2 7">Belongs to the peptidase C19 family.</text>
</comment>
<dbReference type="EMBL" id="HACM01011106">
    <property type="protein sequence ID" value="CRZ11548.1"/>
    <property type="molecule type" value="Transcribed_RNA"/>
</dbReference>
<keyword evidence="3 7" id="KW-0645">Protease</keyword>
<reference evidence="10" key="1">
    <citation type="submission" date="2015-04" db="EMBL/GenBank/DDBJ databases">
        <title>The genome sequence of the plant pathogenic Rhizarian Plasmodiophora brassicae reveals insights in its biotrophic life cycle and the origin of chitin synthesis.</title>
        <authorList>
            <person name="Schwelm A."/>
            <person name="Fogelqvist J."/>
            <person name="Knaust A."/>
            <person name="Julke S."/>
            <person name="Lilja T."/>
            <person name="Dhandapani V."/>
            <person name="Bonilla-Rosso G."/>
            <person name="Karlsson M."/>
            <person name="Shevchenko A."/>
            <person name="Choi S.R."/>
            <person name="Kim H.G."/>
            <person name="Park J.Y."/>
            <person name="Lim Y.P."/>
            <person name="Ludwig-Muller J."/>
            <person name="Dixelius C."/>
        </authorList>
    </citation>
    <scope>NUCLEOTIDE SEQUENCE</scope>
    <source>
        <tissue evidence="10">Potato root galls</tissue>
    </source>
</reference>
<dbReference type="PROSITE" id="PS00973">
    <property type="entry name" value="USP_2"/>
    <property type="match status" value="1"/>
</dbReference>
<evidence type="ECO:0000256" key="6">
    <source>
        <dbReference type="ARBA" id="ARBA00022807"/>
    </source>
</evidence>
<dbReference type="GO" id="GO:0016579">
    <property type="term" value="P:protein deubiquitination"/>
    <property type="evidence" value="ECO:0007669"/>
    <property type="project" value="InterPro"/>
</dbReference>
<dbReference type="SUPFAM" id="SSF54001">
    <property type="entry name" value="Cysteine proteinases"/>
    <property type="match status" value="1"/>
</dbReference>
<organism evidence="10">
    <name type="scientific">Spongospora subterranea</name>
    <dbReference type="NCBI Taxonomy" id="70186"/>
    <lineage>
        <taxon>Eukaryota</taxon>
        <taxon>Sar</taxon>
        <taxon>Rhizaria</taxon>
        <taxon>Endomyxa</taxon>
        <taxon>Phytomyxea</taxon>
        <taxon>Plasmodiophorida</taxon>
        <taxon>Plasmodiophoridae</taxon>
        <taxon>Spongospora</taxon>
    </lineage>
</organism>
<dbReference type="PANTHER" id="PTHR21646">
    <property type="entry name" value="UBIQUITIN CARBOXYL-TERMINAL HYDROLASE"/>
    <property type="match status" value="1"/>
</dbReference>
<evidence type="ECO:0000256" key="1">
    <source>
        <dbReference type="ARBA" id="ARBA00000707"/>
    </source>
</evidence>
<dbReference type="PROSITE" id="PS50235">
    <property type="entry name" value="USP_3"/>
    <property type="match status" value="1"/>
</dbReference>
<sequence>MDSNRFMLPQLDVRKPKSNAVSPDSRAKKPPNLTSPFLPSAVNAPRTSIACRELDPSDATSSIASRRKSLRSSIHALKRLSLPGNEPQSHTEKHGISLQSPTLKSSLIRKSPERGYIPSAITFASSPYSQNREFGNNMGTDLTNRYPETKDEISNSTFRRLVGLYNLGNTCFMASQLQSLGCISDLLDFFGNRKFDGHINKKSPSKGALVESFAALMLKFRNGPDGTVVRPNEIKQALGAINRRFSGFAQQDSQEFLRSLLSGIHDEINEITKTPIYTELNDKPEDSDEDVSVRWWQNYTDRNQSFVSGLFCGQLRSCVTCCTCGCLSRTFDPFWDLSLQIKTKATTSRSLEECFDIFTNEDILSSYYCAKCKSHVKAKKMMSIYRFPQVLVLHLKRFEYSSISQCKLDIMINFPLRGLNLSKFSAVSDRSPVYDLVAVSNHYGSLSGGHYTATGRISSDTWAEFNDSSARVVPSTSVLSSAAYVLFFKRR</sequence>